<dbReference type="EMBL" id="JAFJYH010000015">
    <property type="protein sequence ID" value="KAG4424916.1"/>
    <property type="molecule type" value="Genomic_DNA"/>
</dbReference>
<feature type="domain" description="Plastocyanin-like" evidence="3">
    <location>
        <begin position="322"/>
        <end position="421"/>
    </location>
</feature>
<accession>A0A8H7WHB0</accession>
<dbReference type="GO" id="GO:0005507">
    <property type="term" value="F:copper ion binding"/>
    <property type="evidence" value="ECO:0007669"/>
    <property type="project" value="InterPro"/>
</dbReference>
<evidence type="ECO:0000259" key="3">
    <source>
        <dbReference type="Pfam" id="PF07731"/>
    </source>
</evidence>
<evidence type="ECO:0000313" key="6">
    <source>
        <dbReference type="Proteomes" id="UP000664132"/>
    </source>
</evidence>
<dbReference type="SUPFAM" id="SSF49503">
    <property type="entry name" value="Cupredoxins"/>
    <property type="match status" value="2"/>
</dbReference>
<protein>
    <recommendedName>
        <fullName evidence="7">Cupredoxin</fullName>
    </recommendedName>
</protein>
<dbReference type="Pfam" id="PF07732">
    <property type="entry name" value="Cu-oxidase_3"/>
    <property type="match status" value="1"/>
</dbReference>
<dbReference type="Pfam" id="PF07731">
    <property type="entry name" value="Cu-oxidase_2"/>
    <property type="match status" value="1"/>
</dbReference>
<sequence length="433" mass="47291">MHLNSPVLAVLLLTAADLTSSRIFSQIPANASLAAAERQLDGKLPNNIPSDFHFSGTVRTYYIQAEQVTWDYVPTGWDNWLGVPLNASTRAHSSGYTTASGSLGTKWQKALYRGYTNSSFTQPTEQPSWQGINGPTLRAEVGDMIQILFCNKLVNNYASMHSMGLAYSKENEGSLYLNTTTGEGTASVVGDALAPGECYVYKWLVNDGSAPYPGTNSQMWSYHSYVNMAVDLNTGLAGPTIIYNRGTMNSTMASHREFVVLFEIFDESMSFLAETNLAMYNTSANASSSATPATLETDYAGNMSYWKPQLTNMPTVSLSSTQAPSFYTLNGYVLANSPSFDMCTDDRVIWYVYAFGSASHVFHMHGNGFNFHGSNLASKSLNDGNMMTLQMTATATGIWQAICHVNDHLSAGMDGLYQVYPKGDCPLDKLSEN</sequence>
<dbReference type="InterPro" id="IPR011707">
    <property type="entry name" value="Cu-oxidase-like_N"/>
</dbReference>
<dbReference type="Gene3D" id="2.60.40.420">
    <property type="entry name" value="Cupredoxins - blue copper proteins"/>
    <property type="match status" value="2"/>
</dbReference>
<dbReference type="AlphaFoldDB" id="A0A8H7WHB0"/>
<name>A0A8H7WHB0_9HELO</name>
<proteinExistence type="inferred from homology"/>
<feature type="domain" description="Plastocyanin-like" evidence="4">
    <location>
        <begin position="132"/>
        <end position="245"/>
    </location>
</feature>
<evidence type="ECO:0000256" key="1">
    <source>
        <dbReference type="ARBA" id="ARBA00010609"/>
    </source>
</evidence>
<evidence type="ECO:0000313" key="5">
    <source>
        <dbReference type="EMBL" id="KAG4424916.1"/>
    </source>
</evidence>
<evidence type="ECO:0008006" key="7">
    <source>
        <dbReference type="Google" id="ProtNLM"/>
    </source>
</evidence>
<feature type="signal peptide" evidence="2">
    <location>
        <begin position="1"/>
        <end position="21"/>
    </location>
</feature>
<evidence type="ECO:0000256" key="2">
    <source>
        <dbReference type="SAM" id="SignalP"/>
    </source>
</evidence>
<keyword evidence="2" id="KW-0732">Signal</keyword>
<dbReference type="InterPro" id="IPR011706">
    <property type="entry name" value="Cu-oxidase_C"/>
</dbReference>
<comment type="caution">
    <text evidence="5">The sequence shown here is derived from an EMBL/GenBank/DDBJ whole genome shotgun (WGS) entry which is preliminary data.</text>
</comment>
<dbReference type="OrthoDB" id="3541152at2759"/>
<evidence type="ECO:0000259" key="4">
    <source>
        <dbReference type="Pfam" id="PF07732"/>
    </source>
</evidence>
<feature type="chain" id="PRO_5034884773" description="Cupredoxin" evidence="2">
    <location>
        <begin position="22"/>
        <end position="433"/>
    </location>
</feature>
<gene>
    <name evidence="5" type="ORF">IFR04_001887</name>
</gene>
<keyword evidence="6" id="KW-1185">Reference proteome</keyword>
<comment type="similarity">
    <text evidence="1">Belongs to the multicopper oxidase family.</text>
</comment>
<dbReference type="InterPro" id="IPR008972">
    <property type="entry name" value="Cupredoxin"/>
</dbReference>
<dbReference type="GO" id="GO:0016491">
    <property type="term" value="F:oxidoreductase activity"/>
    <property type="evidence" value="ECO:0007669"/>
    <property type="project" value="InterPro"/>
</dbReference>
<organism evidence="5 6">
    <name type="scientific">Cadophora malorum</name>
    <dbReference type="NCBI Taxonomy" id="108018"/>
    <lineage>
        <taxon>Eukaryota</taxon>
        <taxon>Fungi</taxon>
        <taxon>Dikarya</taxon>
        <taxon>Ascomycota</taxon>
        <taxon>Pezizomycotina</taxon>
        <taxon>Leotiomycetes</taxon>
        <taxon>Helotiales</taxon>
        <taxon>Ploettnerulaceae</taxon>
        <taxon>Cadophora</taxon>
    </lineage>
</organism>
<reference evidence="5" key="1">
    <citation type="submission" date="2021-02" db="EMBL/GenBank/DDBJ databases">
        <title>Genome sequence Cadophora malorum strain M34.</title>
        <authorList>
            <person name="Stefanovic E."/>
            <person name="Vu D."/>
            <person name="Scully C."/>
            <person name="Dijksterhuis J."/>
            <person name="Roader J."/>
            <person name="Houbraken J."/>
        </authorList>
    </citation>
    <scope>NUCLEOTIDE SEQUENCE</scope>
    <source>
        <strain evidence="5">M34</strain>
    </source>
</reference>
<dbReference type="Proteomes" id="UP000664132">
    <property type="component" value="Unassembled WGS sequence"/>
</dbReference>